<comment type="similarity">
    <text evidence="1">Belongs to the peptidase C59 family.</text>
</comment>
<dbReference type="EC" id="3.5.1.11" evidence="4"/>
<dbReference type="InterPro" id="IPR029055">
    <property type="entry name" value="Ntn_hydrolases_N"/>
</dbReference>
<dbReference type="AlphaFoldDB" id="A0A1E3A7N4"/>
<keyword evidence="2 4" id="KW-0378">Hydrolase</keyword>
<dbReference type="Pfam" id="PF02275">
    <property type="entry name" value="CBAH"/>
    <property type="match status" value="1"/>
</dbReference>
<evidence type="ECO:0000256" key="1">
    <source>
        <dbReference type="ARBA" id="ARBA00006625"/>
    </source>
</evidence>
<organism evidence="4 5">
    <name type="scientific">Eisenbergiella tayi</name>
    <dbReference type="NCBI Taxonomy" id="1432052"/>
    <lineage>
        <taxon>Bacteria</taxon>
        <taxon>Bacillati</taxon>
        <taxon>Bacillota</taxon>
        <taxon>Clostridia</taxon>
        <taxon>Lachnospirales</taxon>
        <taxon>Lachnospiraceae</taxon>
        <taxon>Eisenbergiella</taxon>
    </lineage>
</organism>
<dbReference type="EMBL" id="MCGH01000003">
    <property type="protein sequence ID" value="ODM04411.1"/>
    <property type="molecule type" value="Genomic_DNA"/>
</dbReference>
<dbReference type="Gene3D" id="3.60.60.10">
    <property type="entry name" value="Penicillin V Acylase, Chain A"/>
    <property type="match status" value="1"/>
</dbReference>
<reference evidence="4 5" key="1">
    <citation type="submission" date="2016-07" db="EMBL/GenBank/DDBJ databases">
        <title>Characterization of isolates of Eisenbergiella tayi derived from blood cultures, using whole genome sequencing.</title>
        <authorList>
            <person name="Burdz T."/>
            <person name="Wiebe D."/>
            <person name="Huynh C."/>
            <person name="Bernard K."/>
        </authorList>
    </citation>
    <scope>NUCLEOTIDE SEQUENCE [LARGE SCALE GENOMIC DNA]</scope>
    <source>
        <strain evidence="4 5">NML 110608</strain>
    </source>
</reference>
<dbReference type="PANTHER" id="PTHR35527:SF2">
    <property type="entry name" value="HYDROLASE"/>
    <property type="match status" value="1"/>
</dbReference>
<evidence type="ECO:0000313" key="4">
    <source>
        <dbReference type="EMBL" id="ODM04411.1"/>
    </source>
</evidence>
<sequence length="332" mass="36942">MCTAMTLETAQGEVYLGRTMDFSVTLDPSLYFVPKGYRWGNLAATHTVRNQYSFIAVGQDASPVVFVDGVNEKGFGAAVLYFPGYAYYDPLDSGQDTRPPIASIELMHFLLSQCTDVDDAAEILRTIRIVGMEDPVTESVAPLHWIMADKSGRCAVIEKTKEGLFVMDNPIGILTNSPDFSWQITNLRNYSNLSPWQMQDKKWCGVQLPPFGQGAGGFGLPGDYSPPSRFVRTAFQKSHADSCSTPEEAVITGFHLMENVSIPKGVVMTDRNTADFTQYTAFIRLSTQEYFFTTYNNRQITRAAMPGIREEEPAIRSLGKLIRPVTFDEFPG</sequence>
<proteinExistence type="inferred from homology"/>
<dbReference type="InterPro" id="IPR052193">
    <property type="entry name" value="Peptidase_C59"/>
</dbReference>
<evidence type="ECO:0000313" key="5">
    <source>
        <dbReference type="Proteomes" id="UP000094067"/>
    </source>
</evidence>
<dbReference type="PATRIC" id="fig|1432052.4.peg.5802"/>
<dbReference type="RefSeq" id="WP_069154558.1">
    <property type="nucleotide sequence ID" value="NZ_DAWDRA010000720.1"/>
</dbReference>
<dbReference type="Proteomes" id="UP000094067">
    <property type="component" value="Unassembled WGS sequence"/>
</dbReference>
<protein>
    <submittedName>
        <fullName evidence="4">Penicillin acylase</fullName>
        <ecNumber evidence="4">3.5.1.11</ecNumber>
    </submittedName>
</protein>
<name>A0A1E3A7N4_9FIRM</name>
<dbReference type="InterPro" id="IPR029132">
    <property type="entry name" value="CBAH/NAAA_C"/>
</dbReference>
<evidence type="ECO:0000259" key="3">
    <source>
        <dbReference type="Pfam" id="PF02275"/>
    </source>
</evidence>
<dbReference type="GO" id="GO:0008953">
    <property type="term" value="F:penicillin amidase activity"/>
    <property type="evidence" value="ECO:0007669"/>
    <property type="project" value="UniProtKB-EC"/>
</dbReference>
<dbReference type="SUPFAM" id="SSF56235">
    <property type="entry name" value="N-terminal nucleophile aminohydrolases (Ntn hydrolases)"/>
    <property type="match status" value="1"/>
</dbReference>
<gene>
    <name evidence="4" type="ORF">BEI61_05218</name>
</gene>
<dbReference type="CDD" id="cd00542">
    <property type="entry name" value="Ntn_PVA"/>
    <property type="match status" value="1"/>
</dbReference>
<dbReference type="PANTHER" id="PTHR35527">
    <property type="entry name" value="CHOLOYLGLYCINE HYDROLASE"/>
    <property type="match status" value="1"/>
</dbReference>
<comment type="caution">
    <text evidence="4">The sequence shown here is derived from an EMBL/GenBank/DDBJ whole genome shotgun (WGS) entry which is preliminary data.</text>
</comment>
<feature type="domain" description="Choloylglycine hydrolase/NAAA C-terminal" evidence="3">
    <location>
        <begin position="2"/>
        <end position="303"/>
    </location>
</feature>
<evidence type="ECO:0000256" key="2">
    <source>
        <dbReference type="ARBA" id="ARBA00022801"/>
    </source>
</evidence>
<accession>A0A1E3A7N4</accession>